<feature type="active site" description="Nucleophile" evidence="8">
    <location>
        <position position="32"/>
    </location>
</feature>
<keyword evidence="3" id="KW-0249">Electron transport</keyword>
<dbReference type="SUPFAM" id="SSF52833">
    <property type="entry name" value="Thioredoxin-like"/>
    <property type="match status" value="1"/>
</dbReference>
<dbReference type="Proteomes" id="UP000243297">
    <property type="component" value="Unassembled WGS sequence"/>
</dbReference>
<proteinExistence type="inferred from homology"/>
<sequence length="103" mass="11557">MKVIETIQEFDQLIESNKPVLVDFFAEWCGPCKMIAPVLEELSKSYETIEFVKVDVDALGELAQRYSVMSIPALFAFKEGQVVKSAVGFQPKPALESMLNLIK</sequence>
<evidence type="ECO:0000256" key="4">
    <source>
        <dbReference type="ARBA" id="ARBA00023157"/>
    </source>
</evidence>
<evidence type="ECO:0000256" key="9">
    <source>
        <dbReference type="PIRSR" id="PIRSR000077-4"/>
    </source>
</evidence>
<dbReference type="PIRSF" id="PIRSF000077">
    <property type="entry name" value="Thioredoxin"/>
    <property type="match status" value="1"/>
</dbReference>
<dbReference type="PROSITE" id="PS51354">
    <property type="entry name" value="GLUTAREDOXIN_2"/>
    <property type="match status" value="1"/>
</dbReference>
<feature type="disulfide bond" description="Redox-active" evidence="9">
    <location>
        <begin position="29"/>
        <end position="32"/>
    </location>
</feature>
<evidence type="ECO:0000256" key="2">
    <source>
        <dbReference type="ARBA" id="ARBA00022448"/>
    </source>
</evidence>
<dbReference type="InterPro" id="IPR036249">
    <property type="entry name" value="Thioredoxin-like_sf"/>
</dbReference>
<evidence type="ECO:0000256" key="6">
    <source>
        <dbReference type="NCBIfam" id="TIGR01068"/>
    </source>
</evidence>
<evidence type="ECO:0000256" key="5">
    <source>
        <dbReference type="ARBA" id="ARBA00023284"/>
    </source>
</evidence>
<feature type="domain" description="Thioredoxin" evidence="10">
    <location>
        <begin position="1"/>
        <end position="103"/>
    </location>
</feature>
<feature type="site" description="Deprotonates C-terminal active site Cys" evidence="8">
    <location>
        <position position="23"/>
    </location>
</feature>
<dbReference type="STRING" id="118967.SAMN02745191_1093"/>
<dbReference type="InterPro" id="IPR005746">
    <property type="entry name" value="Thioredoxin"/>
</dbReference>
<comment type="similarity">
    <text evidence="7">Belongs to the thioredoxin family.</text>
</comment>
<name>A0A1T4LY10_9FIRM</name>
<evidence type="ECO:0000256" key="8">
    <source>
        <dbReference type="PIRSR" id="PIRSR000077-1"/>
    </source>
</evidence>
<gene>
    <name evidence="11" type="ORF">SAMN02745191_1093</name>
</gene>
<dbReference type="EMBL" id="FUWY01000002">
    <property type="protein sequence ID" value="SJZ59516.1"/>
    <property type="molecule type" value="Genomic_DNA"/>
</dbReference>
<dbReference type="FunFam" id="3.40.30.10:FF:000001">
    <property type="entry name" value="Thioredoxin"/>
    <property type="match status" value="1"/>
</dbReference>
<dbReference type="PANTHER" id="PTHR46115">
    <property type="entry name" value="THIOREDOXIN-LIKE PROTEIN 1"/>
    <property type="match status" value="1"/>
</dbReference>
<organism evidence="11 12">
    <name type="scientific">Anaerorhabdus furcosa</name>
    <dbReference type="NCBI Taxonomy" id="118967"/>
    <lineage>
        <taxon>Bacteria</taxon>
        <taxon>Bacillati</taxon>
        <taxon>Bacillota</taxon>
        <taxon>Erysipelotrichia</taxon>
        <taxon>Erysipelotrichales</taxon>
        <taxon>Erysipelotrichaceae</taxon>
        <taxon>Anaerorhabdus</taxon>
    </lineage>
</organism>
<keyword evidence="12" id="KW-1185">Reference proteome</keyword>
<evidence type="ECO:0000256" key="3">
    <source>
        <dbReference type="ARBA" id="ARBA00022982"/>
    </source>
</evidence>
<accession>A0A1T4LY10</accession>
<feature type="site" description="Contributes to redox potential value" evidence="8">
    <location>
        <position position="31"/>
    </location>
</feature>
<dbReference type="NCBIfam" id="TIGR01068">
    <property type="entry name" value="thioredoxin"/>
    <property type="match status" value="1"/>
</dbReference>
<protein>
    <recommendedName>
        <fullName evidence="1 6">Thioredoxin</fullName>
    </recommendedName>
</protein>
<keyword evidence="4 9" id="KW-1015">Disulfide bond</keyword>
<dbReference type="GO" id="GO:0015035">
    <property type="term" value="F:protein-disulfide reductase activity"/>
    <property type="evidence" value="ECO:0007669"/>
    <property type="project" value="UniProtKB-UniRule"/>
</dbReference>
<evidence type="ECO:0000256" key="1">
    <source>
        <dbReference type="ARBA" id="ARBA00020570"/>
    </source>
</evidence>
<feature type="site" description="Contributes to redox potential value" evidence="8">
    <location>
        <position position="30"/>
    </location>
</feature>
<evidence type="ECO:0000256" key="7">
    <source>
        <dbReference type="PIRNR" id="PIRNR000077"/>
    </source>
</evidence>
<dbReference type="OrthoDB" id="9790390at2"/>
<dbReference type="Pfam" id="PF00085">
    <property type="entry name" value="Thioredoxin"/>
    <property type="match status" value="1"/>
</dbReference>
<evidence type="ECO:0000313" key="12">
    <source>
        <dbReference type="Proteomes" id="UP000243297"/>
    </source>
</evidence>
<keyword evidence="5 9" id="KW-0676">Redox-active center</keyword>
<dbReference type="AlphaFoldDB" id="A0A1T4LY10"/>
<feature type="active site" description="Nucleophile" evidence="8">
    <location>
        <position position="29"/>
    </location>
</feature>
<dbReference type="InterPro" id="IPR017937">
    <property type="entry name" value="Thioredoxin_CS"/>
</dbReference>
<dbReference type="RefSeq" id="WP_078711515.1">
    <property type="nucleotide sequence ID" value="NZ_FUWY01000002.1"/>
</dbReference>
<dbReference type="PROSITE" id="PS51352">
    <property type="entry name" value="THIOREDOXIN_2"/>
    <property type="match status" value="1"/>
</dbReference>
<dbReference type="PRINTS" id="PR00421">
    <property type="entry name" value="THIOREDOXIN"/>
</dbReference>
<evidence type="ECO:0000259" key="10">
    <source>
        <dbReference type="PROSITE" id="PS51352"/>
    </source>
</evidence>
<dbReference type="PROSITE" id="PS00194">
    <property type="entry name" value="THIOREDOXIN_1"/>
    <property type="match status" value="1"/>
</dbReference>
<keyword evidence="2" id="KW-0813">Transport</keyword>
<evidence type="ECO:0000313" key="11">
    <source>
        <dbReference type="EMBL" id="SJZ59516.1"/>
    </source>
</evidence>
<dbReference type="InterPro" id="IPR013766">
    <property type="entry name" value="Thioredoxin_domain"/>
</dbReference>
<dbReference type="Gene3D" id="3.40.30.10">
    <property type="entry name" value="Glutaredoxin"/>
    <property type="match status" value="1"/>
</dbReference>
<reference evidence="12" key="1">
    <citation type="submission" date="2017-02" db="EMBL/GenBank/DDBJ databases">
        <authorList>
            <person name="Varghese N."/>
            <person name="Submissions S."/>
        </authorList>
    </citation>
    <scope>NUCLEOTIDE SEQUENCE [LARGE SCALE GENOMIC DNA]</scope>
    <source>
        <strain evidence="12">ATCC 25662</strain>
    </source>
</reference>
<dbReference type="CDD" id="cd02947">
    <property type="entry name" value="TRX_family"/>
    <property type="match status" value="1"/>
</dbReference>